<dbReference type="AlphaFoldDB" id="A0A9W8THE4"/>
<dbReference type="InterPro" id="IPR036673">
    <property type="entry name" value="Cyanovirin-N_sf"/>
</dbReference>
<evidence type="ECO:0000313" key="3">
    <source>
        <dbReference type="Proteomes" id="UP001148614"/>
    </source>
</evidence>
<keyword evidence="3" id="KW-1185">Reference proteome</keyword>
<organism evidence="2 3">
    <name type="scientific">Xylaria arbuscula</name>
    <dbReference type="NCBI Taxonomy" id="114810"/>
    <lineage>
        <taxon>Eukaryota</taxon>
        <taxon>Fungi</taxon>
        <taxon>Dikarya</taxon>
        <taxon>Ascomycota</taxon>
        <taxon>Pezizomycotina</taxon>
        <taxon>Sordariomycetes</taxon>
        <taxon>Xylariomycetidae</taxon>
        <taxon>Xylariales</taxon>
        <taxon>Xylariaceae</taxon>
        <taxon>Xylaria</taxon>
    </lineage>
</organism>
<dbReference type="Proteomes" id="UP001148614">
    <property type="component" value="Unassembled WGS sequence"/>
</dbReference>
<evidence type="ECO:0008006" key="4">
    <source>
        <dbReference type="Google" id="ProtNLM"/>
    </source>
</evidence>
<dbReference type="EMBL" id="JANPWZ010002506">
    <property type="protein sequence ID" value="KAJ3558221.1"/>
    <property type="molecule type" value="Genomic_DNA"/>
</dbReference>
<keyword evidence="1" id="KW-0732">Signal</keyword>
<reference evidence="2" key="1">
    <citation type="submission" date="2022-07" db="EMBL/GenBank/DDBJ databases">
        <title>Genome Sequence of Xylaria arbuscula.</title>
        <authorList>
            <person name="Buettner E."/>
        </authorList>
    </citation>
    <scope>NUCLEOTIDE SEQUENCE</scope>
    <source>
        <strain evidence="2">VT107</strain>
    </source>
</reference>
<name>A0A9W8THE4_9PEZI</name>
<comment type="caution">
    <text evidence="2">The sequence shown here is derived from an EMBL/GenBank/DDBJ whole genome shotgun (WGS) entry which is preliminary data.</text>
</comment>
<dbReference type="VEuPathDB" id="FungiDB:F4678DRAFT_437316"/>
<evidence type="ECO:0000313" key="2">
    <source>
        <dbReference type="EMBL" id="KAJ3558221.1"/>
    </source>
</evidence>
<sequence length="145" mass="16181">MKRFFVTALVALAVSPRALAQAFLNNCTWQTAMLVDSYLGAYCNNDNWEIYSYDWTWFDTSYCLMNSGGQLAPASNGDYWRTCKGCSIRASKTEFVINCTCLTSSYKLTTATYDLTNVRLVHQQIESSGIMTVSWDALNTSATGP</sequence>
<gene>
    <name evidence="2" type="ORF">NPX13_g9756</name>
</gene>
<feature type="signal peptide" evidence="1">
    <location>
        <begin position="1"/>
        <end position="20"/>
    </location>
</feature>
<dbReference type="SUPFAM" id="SSF51322">
    <property type="entry name" value="Cyanovirin-N"/>
    <property type="match status" value="1"/>
</dbReference>
<accession>A0A9W8THE4</accession>
<dbReference type="Gene3D" id="2.30.60.10">
    <property type="entry name" value="Cyanovirin-N"/>
    <property type="match status" value="1"/>
</dbReference>
<feature type="chain" id="PRO_5040937895" description="Cyanovirin-N domain-containing protein" evidence="1">
    <location>
        <begin position="21"/>
        <end position="145"/>
    </location>
</feature>
<proteinExistence type="predicted"/>
<protein>
    <recommendedName>
        <fullName evidence="4">Cyanovirin-N domain-containing protein</fullName>
    </recommendedName>
</protein>
<evidence type="ECO:0000256" key="1">
    <source>
        <dbReference type="SAM" id="SignalP"/>
    </source>
</evidence>